<name>A0A9Q8E9E6_9ENTR</name>
<dbReference type="Proteomes" id="UP000255286">
    <property type="component" value="Unassembled WGS sequence"/>
</dbReference>
<evidence type="ECO:0008006" key="3">
    <source>
        <dbReference type="Google" id="ProtNLM"/>
    </source>
</evidence>
<gene>
    <name evidence="1" type="ORF">NCTC8782_03641</name>
</gene>
<organism evidence="1 2">
    <name type="scientific">Citrobacter youngae</name>
    <dbReference type="NCBI Taxonomy" id="133448"/>
    <lineage>
        <taxon>Bacteria</taxon>
        <taxon>Pseudomonadati</taxon>
        <taxon>Pseudomonadota</taxon>
        <taxon>Gammaproteobacteria</taxon>
        <taxon>Enterobacterales</taxon>
        <taxon>Enterobacteriaceae</taxon>
        <taxon>Citrobacter</taxon>
        <taxon>Citrobacter freundii complex</taxon>
    </lineage>
</organism>
<protein>
    <recommendedName>
        <fullName evidence="3">DUF4145 domain-containing protein</fullName>
    </recommendedName>
</protein>
<reference evidence="1 2" key="1">
    <citation type="submission" date="2018-06" db="EMBL/GenBank/DDBJ databases">
        <authorList>
            <consortium name="Pathogen Informatics"/>
            <person name="Doyle S."/>
        </authorList>
    </citation>
    <scope>NUCLEOTIDE SEQUENCE [LARGE SCALE GENOMIC DNA]</scope>
    <source>
        <strain evidence="1 2">NCTC8782</strain>
    </source>
</reference>
<accession>A0A9Q8E9E6</accession>
<dbReference type="EMBL" id="UIGT01000001">
    <property type="protein sequence ID" value="SUX81023.1"/>
    <property type="molecule type" value="Genomic_DNA"/>
</dbReference>
<comment type="caution">
    <text evidence="1">The sequence shown here is derived from an EMBL/GenBank/DDBJ whole genome shotgun (WGS) entry which is preliminary data.</text>
</comment>
<sequence length="182" mass="21017">MFDLTHFRELTLTSHQADRILAIIRSQDDIGIYLRTHLLIEQSLEAWIICASGNRNFFSGFGENINMDFAVKAQLAMNYGMSPELNKFIRKFNNFRNKRSHQIDNSDITSSEIDSLTGLIERGYPDSLVPVRDFRLGVYEGENRVVRFSESSTSLRDKLIMLFAMFSMRVHYEAECLNTSQS</sequence>
<dbReference type="AlphaFoldDB" id="A0A9Q8E9E6"/>
<evidence type="ECO:0000313" key="2">
    <source>
        <dbReference type="Proteomes" id="UP000255286"/>
    </source>
</evidence>
<dbReference type="RefSeq" id="WP_115601948.1">
    <property type="nucleotide sequence ID" value="NZ_UIGT01000001.1"/>
</dbReference>
<evidence type="ECO:0000313" key="1">
    <source>
        <dbReference type="EMBL" id="SUX81023.1"/>
    </source>
</evidence>
<proteinExistence type="predicted"/>